<dbReference type="Gene3D" id="3.40.50.720">
    <property type="entry name" value="NAD(P)-binding Rossmann-like Domain"/>
    <property type="match status" value="1"/>
</dbReference>
<sequence length="262" mass="27060">MPSIAGQSILVIGGSSGIGAAVARLAFEQGVRVSIASSNASRVAAAVDKIQKAHPGGGATSAAGAGSIHGFTIDLERPDVERALEQLLADVTGNGGGKLDHVVLTAGRPSMRGLASLDRQFILAQSQLAVVAPALVAKLAPRFLNHGFRSSITFCGGRLFARPMPGWPTAAMSAGALEGLTRALALDLAPVRVNVVHPGATETEMWGATPEQRRPRREILARSALLGKVGTPEEVAESFLYLMRDSNITGTAIDTSGGVLLQ</sequence>
<dbReference type="InterPro" id="IPR002347">
    <property type="entry name" value="SDR_fam"/>
</dbReference>
<dbReference type="GO" id="GO:0016491">
    <property type="term" value="F:oxidoreductase activity"/>
    <property type="evidence" value="ECO:0007669"/>
    <property type="project" value="UniProtKB-KW"/>
</dbReference>
<dbReference type="STRING" id="1214573.A0A0G2HB01"/>
<evidence type="ECO:0000256" key="3">
    <source>
        <dbReference type="ARBA" id="ARBA00023002"/>
    </source>
</evidence>
<evidence type="ECO:0000256" key="1">
    <source>
        <dbReference type="ARBA" id="ARBA00006484"/>
    </source>
</evidence>
<dbReference type="InterPro" id="IPR051122">
    <property type="entry name" value="SDR_DHRS6-like"/>
</dbReference>
<dbReference type="InterPro" id="IPR036291">
    <property type="entry name" value="NAD(P)-bd_dom_sf"/>
</dbReference>
<dbReference type="AlphaFoldDB" id="A0A0G2HB01"/>
<dbReference type="PANTHER" id="PTHR43477:SF1">
    <property type="entry name" value="DIHYDROANTICAPSIN 7-DEHYDROGENASE"/>
    <property type="match status" value="1"/>
</dbReference>
<dbReference type="Pfam" id="PF23441">
    <property type="entry name" value="SDR"/>
    <property type="match status" value="1"/>
</dbReference>
<gene>
    <name evidence="4" type="ORF">UCDDA912_g07687</name>
</gene>
<dbReference type="OrthoDB" id="294295at2759"/>
<keyword evidence="2" id="KW-0521">NADP</keyword>
<proteinExistence type="inferred from homology"/>
<comment type="caution">
    <text evidence="4">The sequence shown here is derived from an EMBL/GenBank/DDBJ whole genome shotgun (WGS) entry which is preliminary data.</text>
</comment>
<dbReference type="Proteomes" id="UP000034680">
    <property type="component" value="Unassembled WGS sequence"/>
</dbReference>
<dbReference type="CDD" id="cd05233">
    <property type="entry name" value="SDR_c"/>
    <property type="match status" value="1"/>
</dbReference>
<evidence type="ECO:0000313" key="5">
    <source>
        <dbReference type="Proteomes" id="UP000034680"/>
    </source>
</evidence>
<dbReference type="SUPFAM" id="SSF51735">
    <property type="entry name" value="NAD(P)-binding Rossmann-fold domains"/>
    <property type="match status" value="1"/>
</dbReference>
<dbReference type="PRINTS" id="PR00081">
    <property type="entry name" value="GDHRDH"/>
</dbReference>
<organism evidence="4 5">
    <name type="scientific">Diaporthe ampelina</name>
    <dbReference type="NCBI Taxonomy" id="1214573"/>
    <lineage>
        <taxon>Eukaryota</taxon>
        <taxon>Fungi</taxon>
        <taxon>Dikarya</taxon>
        <taxon>Ascomycota</taxon>
        <taxon>Pezizomycotina</taxon>
        <taxon>Sordariomycetes</taxon>
        <taxon>Sordariomycetidae</taxon>
        <taxon>Diaporthales</taxon>
        <taxon>Diaporthaceae</taxon>
        <taxon>Diaporthe</taxon>
    </lineage>
</organism>
<name>A0A0G2HB01_9PEZI</name>
<reference evidence="4 5" key="1">
    <citation type="submission" date="2015-05" db="EMBL/GenBank/DDBJ databases">
        <title>Distinctive expansion of gene families associated with plant cell wall degradation and secondary metabolism in the genomes of grapevine trunk pathogens.</title>
        <authorList>
            <person name="Lawrence D.P."/>
            <person name="Travadon R."/>
            <person name="Rolshausen P.E."/>
            <person name="Baumgartner K."/>
        </authorList>
    </citation>
    <scope>NUCLEOTIDE SEQUENCE [LARGE SCALE GENOMIC DNA]</scope>
    <source>
        <strain evidence="4">DA912</strain>
    </source>
</reference>
<reference evidence="4 5" key="2">
    <citation type="submission" date="2015-05" db="EMBL/GenBank/DDBJ databases">
        <authorList>
            <person name="Morales-Cruz A."/>
            <person name="Amrine K.C."/>
            <person name="Cantu D."/>
        </authorList>
    </citation>
    <scope>NUCLEOTIDE SEQUENCE [LARGE SCALE GENOMIC DNA]</scope>
    <source>
        <strain evidence="4">DA912</strain>
    </source>
</reference>
<accession>A0A0G2HB01</accession>
<keyword evidence="5" id="KW-1185">Reference proteome</keyword>
<protein>
    <submittedName>
        <fullName evidence="4">Putative short chain dehydrogenase reductase family</fullName>
    </submittedName>
</protein>
<dbReference type="PANTHER" id="PTHR43477">
    <property type="entry name" value="DIHYDROANTICAPSIN 7-DEHYDROGENASE"/>
    <property type="match status" value="1"/>
</dbReference>
<dbReference type="EMBL" id="LCUC01000324">
    <property type="protein sequence ID" value="KKY32368.1"/>
    <property type="molecule type" value="Genomic_DNA"/>
</dbReference>
<keyword evidence="3" id="KW-0560">Oxidoreductase</keyword>
<dbReference type="InterPro" id="IPR057571">
    <property type="entry name" value="SDR_PhqE-like"/>
</dbReference>
<comment type="similarity">
    <text evidence="1">Belongs to the short-chain dehydrogenases/reductases (SDR) family.</text>
</comment>
<evidence type="ECO:0000313" key="4">
    <source>
        <dbReference type="EMBL" id="KKY32368.1"/>
    </source>
</evidence>
<evidence type="ECO:0000256" key="2">
    <source>
        <dbReference type="ARBA" id="ARBA00022857"/>
    </source>
</evidence>